<dbReference type="Pfam" id="PF01075">
    <property type="entry name" value="Glyco_transf_9"/>
    <property type="match status" value="1"/>
</dbReference>
<keyword evidence="8" id="KW-0472">Membrane</keyword>
<organism evidence="14 15">
    <name type="scientific">Helicobacter jaachi</name>
    <dbReference type="NCBI Taxonomy" id="1677920"/>
    <lineage>
        <taxon>Bacteria</taxon>
        <taxon>Pseudomonadati</taxon>
        <taxon>Campylobacterota</taxon>
        <taxon>Epsilonproteobacteria</taxon>
        <taxon>Campylobacterales</taxon>
        <taxon>Helicobacteraceae</taxon>
        <taxon>Helicobacter</taxon>
    </lineage>
</organism>
<dbReference type="Proteomes" id="UP000029733">
    <property type="component" value="Unassembled WGS sequence"/>
</dbReference>
<keyword evidence="3" id="KW-1003">Cell membrane</keyword>
<evidence type="ECO:0000256" key="11">
    <source>
        <dbReference type="ARBA" id="ARBA00044190"/>
    </source>
</evidence>
<evidence type="ECO:0000256" key="2">
    <source>
        <dbReference type="ARBA" id="ARBA00004713"/>
    </source>
</evidence>
<accession>A0A4U8T991</accession>
<evidence type="ECO:0000313" key="14">
    <source>
        <dbReference type="EMBL" id="TLD96285.1"/>
    </source>
</evidence>
<evidence type="ECO:0000313" key="15">
    <source>
        <dbReference type="Proteomes" id="UP000029733"/>
    </source>
</evidence>
<comment type="similarity">
    <text evidence="9">Belongs to the glycosyltransferase 9 family.</text>
</comment>
<comment type="pathway">
    <text evidence="2">Bacterial outer membrane biogenesis; LPS core biosynthesis.</text>
</comment>
<evidence type="ECO:0000256" key="6">
    <source>
        <dbReference type="ARBA" id="ARBA00022679"/>
    </source>
</evidence>
<dbReference type="InterPro" id="IPR051199">
    <property type="entry name" value="LPS_LOS_Heptosyltrfase"/>
</dbReference>
<evidence type="ECO:0000256" key="5">
    <source>
        <dbReference type="ARBA" id="ARBA00022676"/>
    </source>
</evidence>
<keyword evidence="4" id="KW-0997">Cell inner membrane</keyword>
<dbReference type="InterPro" id="IPR011908">
    <property type="entry name" value="LipoPS_heptosylTferase-I"/>
</dbReference>
<dbReference type="AlphaFoldDB" id="A0A4U8T991"/>
<evidence type="ECO:0000256" key="10">
    <source>
        <dbReference type="ARBA" id="ARBA00044041"/>
    </source>
</evidence>
<evidence type="ECO:0000256" key="3">
    <source>
        <dbReference type="ARBA" id="ARBA00022475"/>
    </source>
</evidence>
<dbReference type="RefSeq" id="WP_052058131.1">
    <property type="nucleotide sequence ID" value="NZ_JRPR02000004.1"/>
</dbReference>
<comment type="catalytic activity">
    <reaction evidence="13">
        <text>an alpha-Kdo-(2-&gt;4)-alpha-Kdo-(2-&gt;6)-lipid A + ADP-L-glycero-beta-D-manno-heptose = an L-alpha-D-Hep-(1-&gt;5)-[alpha-Kdo-(2-&gt;4)]-alpha-Kdo-(2-&gt;6)-lipid A + ADP + H(+)</text>
        <dbReference type="Rhea" id="RHEA:74067"/>
        <dbReference type="ChEBI" id="CHEBI:15378"/>
        <dbReference type="ChEBI" id="CHEBI:61506"/>
        <dbReference type="ChEBI" id="CHEBI:176431"/>
        <dbReference type="ChEBI" id="CHEBI:193068"/>
        <dbReference type="ChEBI" id="CHEBI:456216"/>
        <dbReference type="EC" id="2.4.99.23"/>
    </reaction>
</comment>
<dbReference type="GO" id="GO:0009244">
    <property type="term" value="P:lipopolysaccharide core region biosynthetic process"/>
    <property type="evidence" value="ECO:0007669"/>
    <property type="project" value="InterPro"/>
</dbReference>
<keyword evidence="15" id="KW-1185">Reference proteome</keyword>
<evidence type="ECO:0000256" key="13">
    <source>
        <dbReference type="ARBA" id="ARBA00049201"/>
    </source>
</evidence>
<dbReference type="PANTHER" id="PTHR30160:SF19">
    <property type="entry name" value="LIPOPOLYSACCHARIDE HEPTOSYLTRANSFERASE 1"/>
    <property type="match status" value="1"/>
</dbReference>
<dbReference type="GO" id="GO:0005829">
    <property type="term" value="C:cytosol"/>
    <property type="evidence" value="ECO:0007669"/>
    <property type="project" value="TreeGrafter"/>
</dbReference>
<keyword evidence="7" id="KW-0448">Lipopolysaccharide biosynthesis</keyword>
<evidence type="ECO:0000256" key="1">
    <source>
        <dbReference type="ARBA" id="ARBA00004515"/>
    </source>
</evidence>
<comment type="subcellular location">
    <subcellularLocation>
        <location evidence="1">Cell inner membrane</location>
        <topology evidence="1">Peripheral membrane protein</topology>
        <orientation evidence="1">Cytoplasmic side</orientation>
    </subcellularLocation>
</comment>
<name>A0A4U8T991_9HELI</name>
<dbReference type="InterPro" id="IPR002201">
    <property type="entry name" value="Glyco_trans_9"/>
</dbReference>
<dbReference type="SUPFAM" id="SSF53756">
    <property type="entry name" value="UDP-Glycosyltransferase/glycogen phosphorylase"/>
    <property type="match status" value="1"/>
</dbReference>
<dbReference type="Gene3D" id="3.40.50.2000">
    <property type="entry name" value="Glycogen Phosphorylase B"/>
    <property type="match status" value="2"/>
</dbReference>
<sequence length="369" mass="41425">MKLAQHSHVFKIAIVRLSSLGDVIVGACALPFIRTTLEQMYPQGVSITWVVDSVFAQVLQNSPCIENLTIISLKKEGIKALPIIVRELAQIGYYDKVIDMQGLIKSALCARLIKGREYWGFAWDSIKEPVASLCYTKKVHMAYSEHILKRNMHLLCAAFNIPYNQAYDYYASRGSAFGVDKDASARVKEVFIESIPPDSIKSHKTQYVLLVLESSLESKSYPVSLFAEVIEQLCVHRHIYILLLWHNSNKAKILKTSFANVHNVVLLPHLNLNEVKALMQKIDVTIGGDTGITHLAWAMQRASLTLYGNTPPKRFALNGEHNRFLCGSENPNYKKDDFSIAHILPSAVYESAMMILQDVGQSKICSDIQ</sequence>
<dbReference type="STRING" id="1677920.LS71_07545"/>
<dbReference type="OrthoDB" id="9760688at2"/>
<dbReference type="EMBL" id="JRPR02000004">
    <property type="protein sequence ID" value="TLD96285.1"/>
    <property type="molecule type" value="Genomic_DNA"/>
</dbReference>
<evidence type="ECO:0000256" key="7">
    <source>
        <dbReference type="ARBA" id="ARBA00022985"/>
    </source>
</evidence>
<protein>
    <recommendedName>
        <fullName evidence="11">Lipopolysaccharide heptosyltransferase 1</fullName>
        <ecNumber evidence="10">2.4.99.23</ecNumber>
    </recommendedName>
    <alternativeName>
        <fullName evidence="12">ADP-heptose:lipopolysaccharide heptosyltransferase I</fullName>
    </alternativeName>
</protein>
<proteinExistence type="inferred from homology"/>
<gene>
    <name evidence="14" type="primary">waaC</name>
    <name evidence="14" type="ORF">LS71_006055</name>
</gene>
<evidence type="ECO:0000256" key="8">
    <source>
        <dbReference type="ARBA" id="ARBA00023136"/>
    </source>
</evidence>
<keyword evidence="6 14" id="KW-0808">Transferase</keyword>
<dbReference type="GO" id="GO:0005886">
    <property type="term" value="C:plasma membrane"/>
    <property type="evidence" value="ECO:0007669"/>
    <property type="project" value="UniProtKB-SubCell"/>
</dbReference>
<keyword evidence="5" id="KW-0328">Glycosyltransferase</keyword>
<comment type="caution">
    <text evidence="14">The sequence shown here is derived from an EMBL/GenBank/DDBJ whole genome shotgun (WGS) entry which is preliminary data.</text>
</comment>
<dbReference type="NCBIfam" id="TIGR02193">
    <property type="entry name" value="heptsyl_trn_I"/>
    <property type="match status" value="1"/>
</dbReference>
<dbReference type="PANTHER" id="PTHR30160">
    <property type="entry name" value="TETRAACYLDISACCHARIDE 4'-KINASE-RELATED"/>
    <property type="match status" value="1"/>
</dbReference>
<evidence type="ECO:0000256" key="12">
    <source>
        <dbReference type="ARBA" id="ARBA00044330"/>
    </source>
</evidence>
<dbReference type="CDD" id="cd03789">
    <property type="entry name" value="GT9_LPS_heptosyltransferase"/>
    <property type="match status" value="1"/>
</dbReference>
<dbReference type="EC" id="2.4.99.23" evidence="10"/>
<evidence type="ECO:0000256" key="9">
    <source>
        <dbReference type="ARBA" id="ARBA00043995"/>
    </source>
</evidence>
<reference evidence="14 15" key="1">
    <citation type="journal article" date="2014" name="Genome Announc.">
        <title>Draft genome sequences of eight enterohepatic helicobacter species isolated from both laboratory and wild rodents.</title>
        <authorList>
            <person name="Sheh A."/>
            <person name="Shen Z."/>
            <person name="Fox J.G."/>
        </authorList>
    </citation>
    <scope>NUCLEOTIDE SEQUENCE [LARGE SCALE GENOMIC DNA]</scope>
    <source>
        <strain evidence="14 15">MIT 09-6949</strain>
    </source>
</reference>
<evidence type="ECO:0000256" key="4">
    <source>
        <dbReference type="ARBA" id="ARBA00022519"/>
    </source>
</evidence>
<dbReference type="GO" id="GO:0008713">
    <property type="term" value="F:ADP-heptose-lipopolysaccharide heptosyltransferase activity"/>
    <property type="evidence" value="ECO:0007669"/>
    <property type="project" value="TreeGrafter"/>
</dbReference>